<feature type="region of interest" description="Disordered" evidence="9">
    <location>
        <begin position="1360"/>
        <end position="1382"/>
    </location>
</feature>
<keyword evidence="13" id="KW-1185">Reference proteome</keyword>
<keyword evidence="4" id="KW-0509">mRNA transport</keyword>
<reference evidence="12 13" key="1">
    <citation type="submission" date="2015-05" db="EMBL/GenBank/DDBJ databases">
        <title>Distinctive expansion of gene families associated with plant cell wall degradation and secondary metabolism in the genomes of grapevine trunk pathogens.</title>
        <authorList>
            <person name="Lawrence D.P."/>
            <person name="Travadon R."/>
            <person name="Rolshausen P.E."/>
            <person name="Baumgartner K."/>
        </authorList>
    </citation>
    <scope>NUCLEOTIDE SEQUENCE [LARGE SCALE GENOMIC DNA]</scope>
    <source>
        <strain evidence="12">UCRPC4</strain>
    </source>
</reference>
<dbReference type="PANTHER" id="PTHR13405">
    <property type="entry name" value="NUCLEAR PORE COMPLEX PROTEIN NUP133"/>
    <property type="match status" value="1"/>
</dbReference>
<evidence type="ECO:0000313" key="13">
    <source>
        <dbReference type="Proteomes" id="UP000053317"/>
    </source>
</evidence>
<evidence type="ECO:0000259" key="11">
    <source>
        <dbReference type="Pfam" id="PF08801"/>
    </source>
</evidence>
<dbReference type="SUPFAM" id="SSF117289">
    <property type="entry name" value="Nucleoporin domain"/>
    <property type="match status" value="1"/>
</dbReference>
<evidence type="ECO:0000256" key="7">
    <source>
        <dbReference type="ARBA" id="ARBA00023242"/>
    </source>
</evidence>
<dbReference type="Pfam" id="PF08801">
    <property type="entry name" value="Nucleoporin_N"/>
    <property type="match status" value="1"/>
</dbReference>
<organism evidence="12 13">
    <name type="scientific">Phaeomoniella chlamydospora</name>
    <name type="common">Phaeoacremonium chlamydosporum</name>
    <dbReference type="NCBI Taxonomy" id="158046"/>
    <lineage>
        <taxon>Eukaryota</taxon>
        <taxon>Fungi</taxon>
        <taxon>Dikarya</taxon>
        <taxon>Ascomycota</taxon>
        <taxon>Pezizomycotina</taxon>
        <taxon>Eurotiomycetes</taxon>
        <taxon>Chaetothyriomycetidae</taxon>
        <taxon>Phaeomoniellales</taxon>
        <taxon>Phaeomoniellaceae</taxon>
        <taxon>Phaeomoniella</taxon>
    </lineage>
</organism>
<sequence>MSQLPDFTSSLRQQTQRNYATNATQYIGSEESVKLPQAKKRRSALRKDTFEPPVEAPILPPTPSADNSAPGVNGRAVEEQTTSTGTTSRPTELTLRGGKKPEKRSDKSDGPFLLSSNEYYSVAQLPALPEQIRSHSSTKFASVLSPDNGYALALTHSHALIWPYNSPSSVPPSKDTFTFELPFAISTNDPLPIAAFTAKSATKEPGLVIVTPAKGKIAYWETISSASSLVPSPQAQGVQGSIPGMFSGETVSSVVNAEPAGFVLTFSHGRVAHLTLKDQLGRPAIGVQFLRKVSTGSQSSLFGSIRNVFGGSGRKSIAAAHAGKASRGQRDVMVVTGDAEIELWDTRLSVGNSLKYQLNAKETLLDALKFNLPTDGTSEYHFRVLDFAVLTKGSSSTSTGQEVAKSNGDGPETIMFLVSLTHGGQASYFIIESQISSDRVQVKAVHRITCYRKPTNSDAAWQPKLVIPQPASTAFVVFETATVLFSLAKLDESASQLLLEGGSAPEPFQDCIRFQEDTPFRVLSSSVEDKSIGRKHPSVILAIQSFGIVRISDTLGQKGSEDIEEAKVTPKSKIEQAVFFGSLKNNPLDLVSQGEQKFDVADIEAAALEISEEILTSKSKYLPKASPSIEQNLRTRAKTHDDLALHLSKHYNPISRPARWRLLWNAEKLAAQRAIWKTEQEHRKRRPEGEDTILQQIVRYMHPEMKTDIDRTKAENDRVRHWLTFDTNRLENFIPWLHVIHGELYKDEVTDSKVVAENISECIDLMEAIFETAFRFRETNVSLYGLHDETFKHGMLFTGYTGLDLPWTSDFHTFVIEFVNMTSDFARKWWVNDSKSTAESPNPATIRKIGSSLPQQTEILSHMLLEKGQWCKARPEEEMHEEGVLIHKEHIQNSRQHLLSMAGLGFSNEAIALAEKLGDMEMLVELSIDAIVQLSEQMQAQQTEKEAERFEREVEKANDRMDSYFNRFGDRWARAYYERLIQDGQLGSLLNDEKNQQFLTRYLRKNAAYSKISWINDIVGEHSFSKAAETLAFVATEQEIDLWSKKVELSLSKLATLAAAESKAKSTKKEASLDAKQDLHVSETTSLISLIDLQTRLHLHVTSLIGRNVLDFSSRLDLAFEILGKNSPAVKGKPAFKGLLYDGLGILLREQSMTVDQIVDVLTLMSPVGSDPDNQDKITDETIDAGVVGNEFFFALKAVEFALPQPSDGNETDTLDKRTKRDALQKIIWRRVMIRDDWESLNRTDNKSEQDVTDSMRGTILWTTASQVFEQDLLASSSTHSNKQPSTTTSIPYPSQIISSNLFPPTLSSRFKPQELDLVRKDLDAENQDLESSIKKGRLDTWFPGVLRDVKIEVFDLEEERGDEEMAVATTEADTAETGDGENSIAGEQQLVQEEEQLHDDVEMQDEATNPQVDSHVEAPPPEAEPTTKPQQQEKRKKRTTRRGAASKSTTTTTTTTTVDSAVKQEENEAEDQEPTKSIEAEPEDLRRSTRASTRSSKRRSVRFASANPGAGAGVEGSSK</sequence>
<evidence type="ECO:0000256" key="9">
    <source>
        <dbReference type="SAM" id="MobiDB-lite"/>
    </source>
</evidence>
<dbReference type="GO" id="GO:0031080">
    <property type="term" value="C:nuclear pore outer ring"/>
    <property type="evidence" value="ECO:0007669"/>
    <property type="project" value="TreeGrafter"/>
</dbReference>
<dbReference type="OrthoDB" id="103454at2759"/>
<feature type="domain" description="Nucleoporin Nup133/Nup155-like C-terminal" evidence="10">
    <location>
        <begin position="662"/>
        <end position="1343"/>
    </location>
</feature>
<keyword evidence="7" id="KW-0539">Nucleus</keyword>
<reference evidence="12 13" key="2">
    <citation type="submission" date="2015-05" db="EMBL/GenBank/DDBJ databases">
        <authorList>
            <person name="Morales-Cruz A."/>
            <person name="Amrine K.C."/>
            <person name="Cantu D."/>
        </authorList>
    </citation>
    <scope>NUCLEOTIDE SEQUENCE [LARGE SCALE GENOMIC DNA]</scope>
    <source>
        <strain evidence="12">UCRPC4</strain>
    </source>
</reference>
<accession>A0A0G2G3R5</accession>
<evidence type="ECO:0000313" key="12">
    <source>
        <dbReference type="EMBL" id="KKY18468.1"/>
    </source>
</evidence>
<evidence type="ECO:0000256" key="4">
    <source>
        <dbReference type="ARBA" id="ARBA00022816"/>
    </source>
</evidence>
<feature type="compositionally biased region" description="Low complexity" evidence="9">
    <location>
        <begin position="81"/>
        <end position="95"/>
    </location>
</feature>
<dbReference type="Gene3D" id="1.20.58.1380">
    <property type="match status" value="1"/>
</dbReference>
<feature type="compositionally biased region" description="Gly residues" evidence="9">
    <location>
        <begin position="1511"/>
        <end position="1520"/>
    </location>
</feature>
<feature type="region of interest" description="Disordered" evidence="9">
    <location>
        <begin position="1276"/>
        <end position="1297"/>
    </location>
</feature>
<dbReference type="InterPro" id="IPR014908">
    <property type="entry name" value="Nucleoporin_Nup133/Nup155_N"/>
</dbReference>
<evidence type="ECO:0000256" key="3">
    <source>
        <dbReference type="ARBA" id="ARBA00022448"/>
    </source>
</evidence>
<evidence type="ECO:0000256" key="6">
    <source>
        <dbReference type="ARBA" id="ARBA00023010"/>
    </source>
</evidence>
<dbReference type="InterPro" id="IPR015943">
    <property type="entry name" value="WD40/YVTN_repeat-like_dom_sf"/>
</dbReference>
<dbReference type="InterPro" id="IPR037624">
    <property type="entry name" value="Nup133-like"/>
</dbReference>
<evidence type="ECO:0000256" key="1">
    <source>
        <dbReference type="ARBA" id="ARBA00004259"/>
    </source>
</evidence>
<feature type="compositionally biased region" description="Basic and acidic residues" evidence="9">
    <location>
        <begin position="99"/>
        <end position="109"/>
    </location>
</feature>
<evidence type="ECO:0000256" key="8">
    <source>
        <dbReference type="SAM" id="Coils"/>
    </source>
</evidence>
<feature type="domain" description="Nucleoporin Nup133/Nup155-like N-terminal" evidence="11">
    <location>
        <begin position="116"/>
        <end position="550"/>
    </location>
</feature>
<comment type="similarity">
    <text evidence="2">Belongs to the nucleoporin Nup133 family.</text>
</comment>
<feature type="coiled-coil region" evidence="8">
    <location>
        <begin position="933"/>
        <end position="967"/>
    </location>
</feature>
<keyword evidence="3" id="KW-0813">Transport</keyword>
<feature type="region of interest" description="Disordered" evidence="9">
    <location>
        <begin position="1403"/>
        <end position="1520"/>
    </location>
</feature>
<gene>
    <name evidence="12" type="ORF">UCRPC4_g04937</name>
</gene>
<proteinExistence type="inferred from homology"/>
<evidence type="ECO:0000259" key="10">
    <source>
        <dbReference type="Pfam" id="PF03177"/>
    </source>
</evidence>
<comment type="subcellular location">
    <subcellularLocation>
        <location evidence="1">Nucleus envelope</location>
    </subcellularLocation>
</comment>
<keyword evidence="6" id="KW-0811">Translocation</keyword>
<feature type="compositionally biased region" description="Polar residues" evidence="9">
    <location>
        <begin position="1"/>
        <end position="27"/>
    </location>
</feature>
<dbReference type="GO" id="GO:0000972">
    <property type="term" value="P:transcription-dependent tethering of RNA polymerase II gene DNA at nuclear periphery"/>
    <property type="evidence" value="ECO:0007669"/>
    <property type="project" value="TreeGrafter"/>
</dbReference>
<dbReference type="EMBL" id="LCWF01000121">
    <property type="protein sequence ID" value="KKY18468.1"/>
    <property type="molecule type" value="Genomic_DNA"/>
</dbReference>
<feature type="compositionally biased region" description="Pro residues" evidence="9">
    <location>
        <begin position="54"/>
        <end position="63"/>
    </location>
</feature>
<feature type="compositionally biased region" description="Basic and acidic residues" evidence="9">
    <location>
        <begin position="1474"/>
        <end position="1488"/>
    </location>
</feature>
<dbReference type="InterPro" id="IPR007187">
    <property type="entry name" value="Nucleoporin_Nup133/Nup155_C"/>
</dbReference>
<dbReference type="Proteomes" id="UP000053317">
    <property type="component" value="Unassembled WGS sequence"/>
</dbReference>
<dbReference type="Gene3D" id="2.130.10.10">
    <property type="entry name" value="YVTN repeat-like/Quinoprotein amine dehydrogenase"/>
    <property type="match status" value="1"/>
</dbReference>
<feature type="region of interest" description="Disordered" evidence="9">
    <location>
        <begin position="1"/>
        <end position="112"/>
    </location>
</feature>
<dbReference type="GO" id="GO:0016973">
    <property type="term" value="P:poly(A)+ mRNA export from nucleus"/>
    <property type="evidence" value="ECO:0007669"/>
    <property type="project" value="TreeGrafter"/>
</dbReference>
<name>A0A0G2G3R5_PHACM</name>
<evidence type="ECO:0000256" key="2">
    <source>
        <dbReference type="ARBA" id="ARBA00005569"/>
    </source>
</evidence>
<dbReference type="GO" id="GO:0017056">
    <property type="term" value="F:structural constituent of nuclear pore"/>
    <property type="evidence" value="ECO:0007669"/>
    <property type="project" value="InterPro"/>
</dbReference>
<dbReference type="PANTHER" id="PTHR13405:SF11">
    <property type="entry name" value="NUCLEAR PORE COMPLEX PROTEIN NUP133"/>
    <property type="match status" value="1"/>
</dbReference>
<dbReference type="Pfam" id="PF03177">
    <property type="entry name" value="Nucleoporin_C"/>
    <property type="match status" value="1"/>
</dbReference>
<protein>
    <submittedName>
        <fullName evidence="12">Putative nuclear pore complex subunit nup133</fullName>
    </submittedName>
</protein>
<dbReference type="GO" id="GO:0006606">
    <property type="term" value="P:protein import into nucleus"/>
    <property type="evidence" value="ECO:0007669"/>
    <property type="project" value="TreeGrafter"/>
</dbReference>
<keyword evidence="5" id="KW-0653">Protein transport</keyword>
<comment type="caution">
    <text evidence="12">The sequence shown here is derived from an EMBL/GenBank/DDBJ whole genome shotgun (WGS) entry which is preliminary data.</text>
</comment>
<keyword evidence="8" id="KW-0175">Coiled coil</keyword>
<evidence type="ECO:0000256" key="5">
    <source>
        <dbReference type="ARBA" id="ARBA00022927"/>
    </source>
</evidence>